<dbReference type="EMBL" id="JACHOV010000003">
    <property type="protein sequence ID" value="MBB4640677.1"/>
    <property type="molecule type" value="Genomic_DNA"/>
</dbReference>
<proteinExistence type="predicted"/>
<evidence type="ECO:0000313" key="3">
    <source>
        <dbReference type="EMBL" id="MBB4640677.1"/>
    </source>
</evidence>
<keyword evidence="4" id="KW-1185">Reference proteome</keyword>
<evidence type="ECO:0000313" key="4">
    <source>
        <dbReference type="Proteomes" id="UP000575068"/>
    </source>
</evidence>
<dbReference type="InterPro" id="IPR000868">
    <property type="entry name" value="Isochorismatase-like_dom"/>
</dbReference>
<dbReference type="InterPro" id="IPR036380">
    <property type="entry name" value="Isochorismatase-like_sf"/>
</dbReference>
<comment type="caution">
    <text evidence="3">The sequence shown here is derived from an EMBL/GenBank/DDBJ whole genome shotgun (WGS) entry which is preliminary data.</text>
</comment>
<dbReference type="RefSeq" id="WP_322790315.1">
    <property type="nucleotide sequence ID" value="NZ_JACHOV010000003.1"/>
</dbReference>
<dbReference type="Proteomes" id="UP000575068">
    <property type="component" value="Unassembled WGS sequence"/>
</dbReference>
<sequence length="213" mass="23529">MAYIIVGRAADYEEPVADIEMRNKVPGATALLIIDMINDLQFEEGSTMSSEALCAALTITKLRAAATKAGVPVVYVNDNFGLWHGDVASIVEHCLRPDSKGQQIVRKLRPRKRDYFVVKPHFSGFYATNLAALLPRLGVSRLILTGIAADVCLLFTAADAHMRQYDIWVPADATAGISPERKNWVLDIVRHSMRAETEPTSAFSLQQWISRAS</sequence>
<evidence type="ECO:0000256" key="1">
    <source>
        <dbReference type="ARBA" id="ARBA00022801"/>
    </source>
</evidence>
<dbReference type="Gene3D" id="3.40.50.850">
    <property type="entry name" value="Isochorismatase-like"/>
    <property type="match status" value="1"/>
</dbReference>
<evidence type="ECO:0000259" key="2">
    <source>
        <dbReference type="Pfam" id="PF00857"/>
    </source>
</evidence>
<dbReference type="PANTHER" id="PTHR43540">
    <property type="entry name" value="PEROXYUREIDOACRYLATE/UREIDOACRYLATE AMIDOHYDROLASE-RELATED"/>
    <property type="match status" value="1"/>
</dbReference>
<accession>A0A840HST4</accession>
<protein>
    <submittedName>
        <fullName evidence="3">Nicotinamidase-related amidase</fullName>
    </submittedName>
</protein>
<dbReference type="SUPFAM" id="SSF52499">
    <property type="entry name" value="Isochorismatase-like hydrolases"/>
    <property type="match status" value="1"/>
</dbReference>
<name>A0A840HST4_9SPHN</name>
<dbReference type="PANTHER" id="PTHR43540:SF6">
    <property type="entry name" value="ISOCHORISMATASE-LIKE DOMAIN-CONTAINING PROTEIN"/>
    <property type="match status" value="1"/>
</dbReference>
<dbReference type="CDD" id="cd00431">
    <property type="entry name" value="cysteine_hydrolases"/>
    <property type="match status" value="1"/>
</dbReference>
<feature type="domain" description="Isochorismatase-like" evidence="2">
    <location>
        <begin position="29"/>
        <end position="192"/>
    </location>
</feature>
<organism evidence="3 4">
    <name type="scientific">Rhizorhapis suberifaciens</name>
    <name type="common">corky root of lettuce</name>
    <dbReference type="NCBI Taxonomy" id="13656"/>
    <lineage>
        <taxon>Bacteria</taxon>
        <taxon>Pseudomonadati</taxon>
        <taxon>Pseudomonadota</taxon>
        <taxon>Alphaproteobacteria</taxon>
        <taxon>Sphingomonadales</taxon>
        <taxon>Sphingomonadaceae</taxon>
        <taxon>Rhizorhapis</taxon>
    </lineage>
</organism>
<dbReference type="GO" id="GO:0016787">
    <property type="term" value="F:hydrolase activity"/>
    <property type="evidence" value="ECO:0007669"/>
    <property type="project" value="UniProtKB-KW"/>
</dbReference>
<keyword evidence="1" id="KW-0378">Hydrolase</keyword>
<dbReference type="AlphaFoldDB" id="A0A840HST4"/>
<dbReference type="Pfam" id="PF00857">
    <property type="entry name" value="Isochorismatase"/>
    <property type="match status" value="1"/>
</dbReference>
<reference evidence="3 4" key="1">
    <citation type="submission" date="2020-08" db="EMBL/GenBank/DDBJ databases">
        <title>Genomic Encyclopedia of Type Strains, Phase IV (KMG-IV): sequencing the most valuable type-strain genomes for metagenomic binning, comparative biology and taxonomic classification.</title>
        <authorList>
            <person name="Goeker M."/>
        </authorList>
    </citation>
    <scope>NUCLEOTIDE SEQUENCE [LARGE SCALE GENOMIC DNA]</scope>
    <source>
        <strain evidence="3 4">DSM 7465</strain>
    </source>
</reference>
<gene>
    <name evidence="3" type="ORF">HNQ99_000970</name>
</gene>
<dbReference type="InterPro" id="IPR050272">
    <property type="entry name" value="Isochorismatase-like_hydrls"/>
</dbReference>